<sequence length="465" mass="52578">MNMEKRSVFEEDNVLLMKEVTVEEIRRAAFDLGAMKAPGPDGYSGKFYHVSWSVVGDQETKAVLDFFNNGGSVESINETNIVVIPKVDKPEVQRGFIKGRSINDNIIIAYEVYHYLKNRARGGKFELALKIDMAKAYDKVEWDFLEHVLLKLGFCNGWVRKIMACVSSVNYNVLVGGRNVAEFKPERGLRQGDPLSPCLFILVADVLSSMLNKAVNDGRLCGIKLARGDCVVVAEILKAYCEAFGQDMNLDKSNLFYSKNTPLEIKDDMCILVGRDALQLGIGWKLGNGENIRIWGDKWIPSLKDQAISSVLPNPGWEDRRVSSIIVDGRWNLENILSKEEVNAIKRMYIPIGAQEDERVWVHVNRGVFTVKSGYHVVKQHMAKPVEVRASSSVSVNKELWGAIWKLKVAEKVKHFVWRLCSGSLSVFCNLRQRRCLEDALCPICRKEEESSEHLLLFCGWTELV</sequence>
<organism evidence="3 4">
    <name type="scientific">Senna tora</name>
    <dbReference type="NCBI Taxonomy" id="362788"/>
    <lineage>
        <taxon>Eukaryota</taxon>
        <taxon>Viridiplantae</taxon>
        <taxon>Streptophyta</taxon>
        <taxon>Embryophyta</taxon>
        <taxon>Tracheophyta</taxon>
        <taxon>Spermatophyta</taxon>
        <taxon>Magnoliopsida</taxon>
        <taxon>eudicotyledons</taxon>
        <taxon>Gunneridae</taxon>
        <taxon>Pentapetalae</taxon>
        <taxon>rosids</taxon>
        <taxon>fabids</taxon>
        <taxon>Fabales</taxon>
        <taxon>Fabaceae</taxon>
        <taxon>Caesalpinioideae</taxon>
        <taxon>Cassia clade</taxon>
        <taxon>Senna</taxon>
    </lineage>
</organism>
<keyword evidence="3" id="KW-0808">Transferase</keyword>
<dbReference type="InterPro" id="IPR043502">
    <property type="entry name" value="DNA/RNA_pol_sf"/>
</dbReference>
<dbReference type="InterPro" id="IPR052343">
    <property type="entry name" value="Retrotransposon-Effector_Assoc"/>
</dbReference>
<dbReference type="AlphaFoldDB" id="A0A834T2X5"/>
<dbReference type="GO" id="GO:0003964">
    <property type="term" value="F:RNA-directed DNA polymerase activity"/>
    <property type="evidence" value="ECO:0007669"/>
    <property type="project" value="UniProtKB-KW"/>
</dbReference>
<proteinExistence type="predicted"/>
<feature type="domain" description="Reverse transcriptase" evidence="1">
    <location>
        <begin position="90"/>
        <end position="215"/>
    </location>
</feature>
<evidence type="ECO:0000313" key="3">
    <source>
        <dbReference type="EMBL" id="KAF7814301.1"/>
    </source>
</evidence>
<dbReference type="Pfam" id="PF00078">
    <property type="entry name" value="RVT_1"/>
    <property type="match status" value="1"/>
</dbReference>
<dbReference type="InterPro" id="IPR000477">
    <property type="entry name" value="RT_dom"/>
</dbReference>
<comment type="caution">
    <text evidence="3">The sequence shown here is derived from an EMBL/GenBank/DDBJ whole genome shotgun (WGS) entry which is preliminary data.</text>
</comment>
<dbReference type="EMBL" id="JAAIUW010000009">
    <property type="protein sequence ID" value="KAF7814301.1"/>
    <property type="molecule type" value="Genomic_DNA"/>
</dbReference>
<dbReference type="Pfam" id="PF13966">
    <property type="entry name" value="zf-RVT"/>
    <property type="match status" value="1"/>
</dbReference>
<accession>A0A834T2X5</accession>
<evidence type="ECO:0000259" key="1">
    <source>
        <dbReference type="Pfam" id="PF00078"/>
    </source>
</evidence>
<protein>
    <submittedName>
        <fullName evidence="3">Reverse transcriptase</fullName>
    </submittedName>
</protein>
<dbReference type="SUPFAM" id="SSF56672">
    <property type="entry name" value="DNA/RNA polymerases"/>
    <property type="match status" value="1"/>
</dbReference>
<feature type="domain" description="Reverse transcriptase zinc-binding" evidence="2">
    <location>
        <begin position="369"/>
        <end position="462"/>
    </location>
</feature>
<dbReference type="PANTHER" id="PTHR46890">
    <property type="entry name" value="NON-LTR RETROLELEMENT REVERSE TRANSCRIPTASE-LIKE PROTEIN-RELATED"/>
    <property type="match status" value="1"/>
</dbReference>
<evidence type="ECO:0000259" key="2">
    <source>
        <dbReference type="Pfam" id="PF13966"/>
    </source>
</evidence>
<dbReference type="Proteomes" id="UP000634136">
    <property type="component" value="Unassembled WGS sequence"/>
</dbReference>
<name>A0A834T2X5_9FABA</name>
<keyword evidence="3" id="KW-0548">Nucleotidyltransferase</keyword>
<evidence type="ECO:0000313" key="4">
    <source>
        <dbReference type="Proteomes" id="UP000634136"/>
    </source>
</evidence>
<dbReference type="PANTHER" id="PTHR46890:SF48">
    <property type="entry name" value="RNA-DIRECTED DNA POLYMERASE"/>
    <property type="match status" value="1"/>
</dbReference>
<dbReference type="OrthoDB" id="1435625at2759"/>
<reference evidence="3" key="1">
    <citation type="submission" date="2020-09" db="EMBL/GenBank/DDBJ databases">
        <title>Genome-Enabled Discovery of Anthraquinone Biosynthesis in Senna tora.</title>
        <authorList>
            <person name="Kang S.-H."/>
            <person name="Pandey R.P."/>
            <person name="Lee C.-M."/>
            <person name="Sim J.-S."/>
            <person name="Jeong J.-T."/>
            <person name="Choi B.-S."/>
            <person name="Jung M."/>
            <person name="Ginzburg D."/>
            <person name="Zhao K."/>
            <person name="Won S.Y."/>
            <person name="Oh T.-J."/>
            <person name="Yu Y."/>
            <person name="Kim N.-H."/>
            <person name="Lee O.R."/>
            <person name="Lee T.-H."/>
            <person name="Bashyal P."/>
            <person name="Kim T.-S."/>
            <person name="Lee W.-H."/>
            <person name="Kawkins C."/>
            <person name="Kim C.-K."/>
            <person name="Kim J.S."/>
            <person name="Ahn B.O."/>
            <person name="Rhee S.Y."/>
            <person name="Sohng J.K."/>
        </authorList>
    </citation>
    <scope>NUCLEOTIDE SEQUENCE</scope>
    <source>
        <tissue evidence="3">Leaf</tissue>
    </source>
</reference>
<keyword evidence="3" id="KW-0695">RNA-directed DNA polymerase</keyword>
<gene>
    <name evidence="3" type="ORF">G2W53_028270</name>
</gene>
<keyword evidence="4" id="KW-1185">Reference proteome</keyword>
<dbReference type="InterPro" id="IPR026960">
    <property type="entry name" value="RVT-Znf"/>
</dbReference>